<feature type="domain" description="DUF659" evidence="1">
    <location>
        <begin position="1"/>
        <end position="96"/>
    </location>
</feature>
<dbReference type="SUPFAM" id="SSF53098">
    <property type="entry name" value="Ribonuclease H-like"/>
    <property type="match status" value="1"/>
</dbReference>
<dbReference type="RefSeq" id="XP_039144882.1">
    <property type="nucleotide sequence ID" value="XM_039288948.1"/>
</dbReference>
<evidence type="ECO:0000259" key="2">
    <source>
        <dbReference type="Pfam" id="PF05699"/>
    </source>
</evidence>
<dbReference type="InterPro" id="IPR007021">
    <property type="entry name" value="DUF659"/>
</dbReference>
<dbReference type="PANTHER" id="PTHR32166">
    <property type="entry name" value="OSJNBA0013A04.12 PROTEIN"/>
    <property type="match status" value="1"/>
</dbReference>
<evidence type="ECO:0000259" key="1">
    <source>
        <dbReference type="Pfam" id="PF04937"/>
    </source>
</evidence>
<dbReference type="Pfam" id="PF04937">
    <property type="entry name" value="DUF659"/>
    <property type="match status" value="1"/>
</dbReference>
<dbReference type="Proteomes" id="UP001515500">
    <property type="component" value="Chromosome 18"/>
</dbReference>
<dbReference type="Pfam" id="PF05699">
    <property type="entry name" value="Dimer_Tnp_hAT"/>
    <property type="match status" value="1"/>
</dbReference>
<keyword evidence="3" id="KW-1185">Reference proteome</keyword>
<proteinExistence type="predicted"/>
<evidence type="ECO:0000313" key="3">
    <source>
        <dbReference type="Proteomes" id="UP001515500"/>
    </source>
</evidence>
<gene>
    <name evidence="4" type="primary">LOC120282190</name>
</gene>
<evidence type="ECO:0000313" key="4">
    <source>
        <dbReference type="RefSeq" id="XP_039144882.1"/>
    </source>
</evidence>
<dbReference type="PANTHER" id="PTHR32166:SF122">
    <property type="entry name" value="OS09G0499600 PROTEIN"/>
    <property type="match status" value="1"/>
</dbReference>
<protein>
    <submittedName>
        <fullName evidence="4">Uncharacterized protein LOC120282190</fullName>
    </submittedName>
</protein>
<accession>A0AB40D2G9</accession>
<dbReference type="AlphaFoldDB" id="A0AB40D2G9"/>
<name>A0AB40D2G9_DIOCR</name>
<dbReference type="InterPro" id="IPR008906">
    <property type="entry name" value="HATC_C_dom"/>
</dbReference>
<reference evidence="4" key="1">
    <citation type="submission" date="2025-08" db="UniProtKB">
        <authorList>
            <consortium name="RefSeq"/>
        </authorList>
    </citation>
    <scope>IDENTIFICATION</scope>
</reference>
<sequence length="367" mass="42533">MEKYKKEWKKIGCTLMSDGWSDRKNRSLINFLVNSPSGTVFLKSVDTSDVVKDAQKLFELLDSIVEEIGEENVVHVVTTSASSYVAAGDLNYSKKKELKRPGVTRFATSFLILKSIDDSKLALRAMFASEEWARCSYSPNMEAKKVEAILLLDDKFWKSIKYCLKCASPLIKVLRLVDGDAKPAMGYIYEAMDRTKEQIAQNFNCQKARYERIWHIIDTRWDLQLHRPLHAAGYFLNPKFQYSDSFNADMEVKMGLYKTIEKMYPDLATRIKIDQQLEKFKKAEGLFGMSMAIFTREKKQPALWWESYGEECKELQNLAIRVLSLTCSATGCERNWSAFEHVHSKKRNRLEQQRLNVLVFVKYNIQL</sequence>
<dbReference type="GeneID" id="120282190"/>
<feature type="domain" description="HAT C-terminal dimerisation" evidence="2">
    <location>
        <begin position="296"/>
        <end position="365"/>
    </location>
</feature>
<organism evidence="3 4">
    <name type="scientific">Dioscorea cayennensis subsp. rotundata</name>
    <name type="common">White Guinea yam</name>
    <name type="synonym">Dioscorea rotundata</name>
    <dbReference type="NCBI Taxonomy" id="55577"/>
    <lineage>
        <taxon>Eukaryota</taxon>
        <taxon>Viridiplantae</taxon>
        <taxon>Streptophyta</taxon>
        <taxon>Embryophyta</taxon>
        <taxon>Tracheophyta</taxon>
        <taxon>Spermatophyta</taxon>
        <taxon>Magnoliopsida</taxon>
        <taxon>Liliopsida</taxon>
        <taxon>Dioscoreales</taxon>
        <taxon>Dioscoreaceae</taxon>
        <taxon>Dioscorea</taxon>
    </lineage>
</organism>
<dbReference type="GO" id="GO:0046983">
    <property type="term" value="F:protein dimerization activity"/>
    <property type="evidence" value="ECO:0007669"/>
    <property type="project" value="InterPro"/>
</dbReference>
<dbReference type="InterPro" id="IPR012337">
    <property type="entry name" value="RNaseH-like_sf"/>
</dbReference>